<sequence>MKYFNNIIETIGNTPLVKLNKTVADVPALVLAKVETFNPGHSIKDRMAVKMVEDAEAAGILKPGGTIIEGTSGNTGMGLALAAIAKGYKLICTMADKQSQEKIDILRAMGAEVIVTPTNVASDDPRSYYSVAKKLNEDIPNSFYPNQYDNLSNRKAHYEQTGPEIWEQTDGKITHLVVGVGTGGTISGTAKYLKEQNPNVKIWGIDTYGSVFKKYHETGEFDENEIYSYLTEGIGEDILPKNVDFGLIDKFEKVSDKDGMLMTRRLAREEGLFMGNSAGSAVAGLNQLKNELTKDDVVVVIFHDHGSRYVGKIFNDDWMRDRGFLDKEKARALDLIKNHKDKTLVTVNDEQTISEAIAVLTKFNISQVPVTNISGEYVGSLNDTELYAALIKNPKIGDDKVSSVMGKAYPFVEANSTIEDVSKLIDKNNRAALIKDAAGVTHIITIHDVIDSLK</sequence>
<evidence type="ECO:0000256" key="3">
    <source>
        <dbReference type="ARBA" id="ARBA00022898"/>
    </source>
</evidence>
<dbReference type="RefSeq" id="WP_160633569.1">
    <property type="nucleotide sequence ID" value="NZ_WWNE01000008.1"/>
</dbReference>
<evidence type="ECO:0000256" key="4">
    <source>
        <dbReference type="PROSITE-ProRule" id="PRU00703"/>
    </source>
</evidence>
<dbReference type="InterPro" id="IPR046342">
    <property type="entry name" value="CBS_dom_sf"/>
</dbReference>
<accession>A0A6N9NL02</accession>
<evidence type="ECO:0000313" key="6">
    <source>
        <dbReference type="EMBL" id="NBG66613.1"/>
    </source>
</evidence>
<keyword evidence="4" id="KW-0129">CBS domain</keyword>
<keyword evidence="3" id="KW-0663">Pyridoxal phosphate</keyword>
<dbReference type="InterPro" id="IPR000644">
    <property type="entry name" value="CBS_dom"/>
</dbReference>
<dbReference type="InterPro" id="IPR001216">
    <property type="entry name" value="P-phosphate_BS"/>
</dbReference>
<dbReference type="InterPro" id="IPR001926">
    <property type="entry name" value="TrpB-like_PALP"/>
</dbReference>
<dbReference type="Gene3D" id="3.10.580.10">
    <property type="entry name" value="CBS-domain"/>
    <property type="match status" value="1"/>
</dbReference>
<dbReference type="GO" id="GO:0006535">
    <property type="term" value="P:cysteine biosynthetic process from serine"/>
    <property type="evidence" value="ECO:0007669"/>
    <property type="project" value="InterPro"/>
</dbReference>
<dbReference type="SUPFAM" id="SSF54631">
    <property type="entry name" value="CBS-domain pair"/>
    <property type="match status" value="1"/>
</dbReference>
<comment type="similarity">
    <text evidence="2">Belongs to the cysteine synthase/cystathionine beta-synthase family.</text>
</comment>
<dbReference type="PROSITE" id="PS51371">
    <property type="entry name" value="CBS"/>
    <property type="match status" value="1"/>
</dbReference>
<dbReference type="FunFam" id="3.40.50.1100:FF:000118">
    <property type="entry name" value="Related to CYS4-cystathionine beta-synthase"/>
    <property type="match status" value="1"/>
</dbReference>
<gene>
    <name evidence="6" type="ORF">GQN54_10855</name>
</gene>
<evidence type="ECO:0000256" key="1">
    <source>
        <dbReference type="ARBA" id="ARBA00001933"/>
    </source>
</evidence>
<reference evidence="6 7" key="1">
    <citation type="submission" date="2019-12" db="EMBL/GenBank/DDBJ databases">
        <authorList>
            <person name="Zhao J."/>
        </authorList>
    </citation>
    <scope>NUCLEOTIDE SEQUENCE [LARGE SCALE GENOMIC DNA]</scope>
    <source>
        <strain evidence="6 7">S-15</strain>
    </source>
</reference>
<dbReference type="EMBL" id="WWNE01000008">
    <property type="protein sequence ID" value="NBG66613.1"/>
    <property type="molecule type" value="Genomic_DNA"/>
</dbReference>
<dbReference type="FunFam" id="3.40.50.1100:FF:000003">
    <property type="entry name" value="Cystathionine beta-synthase"/>
    <property type="match status" value="1"/>
</dbReference>
<dbReference type="Pfam" id="PF00571">
    <property type="entry name" value="CBS"/>
    <property type="match status" value="2"/>
</dbReference>
<keyword evidence="7" id="KW-1185">Reference proteome</keyword>
<comment type="cofactor">
    <cofactor evidence="1">
        <name>pyridoxal 5'-phosphate</name>
        <dbReference type="ChEBI" id="CHEBI:597326"/>
    </cofactor>
</comment>
<dbReference type="Pfam" id="PF00291">
    <property type="entry name" value="PALP"/>
    <property type="match status" value="1"/>
</dbReference>
<comment type="caution">
    <text evidence="6">The sequence shown here is derived from an EMBL/GenBank/DDBJ whole genome shotgun (WGS) entry which is preliminary data.</text>
</comment>
<dbReference type="InterPro" id="IPR036052">
    <property type="entry name" value="TrpB-like_PALP_sf"/>
</dbReference>
<dbReference type="Gene3D" id="3.40.50.1100">
    <property type="match status" value="2"/>
</dbReference>
<proteinExistence type="inferred from homology"/>
<evidence type="ECO:0000256" key="2">
    <source>
        <dbReference type="ARBA" id="ARBA00007103"/>
    </source>
</evidence>
<evidence type="ECO:0000313" key="7">
    <source>
        <dbReference type="Proteomes" id="UP000470771"/>
    </source>
</evidence>
<dbReference type="SUPFAM" id="SSF53686">
    <property type="entry name" value="Tryptophan synthase beta subunit-like PLP-dependent enzymes"/>
    <property type="match status" value="1"/>
</dbReference>
<dbReference type="Proteomes" id="UP000470771">
    <property type="component" value="Unassembled WGS sequence"/>
</dbReference>
<evidence type="ECO:0000259" key="5">
    <source>
        <dbReference type="PROSITE" id="PS51371"/>
    </source>
</evidence>
<dbReference type="AlphaFoldDB" id="A0A6N9NL02"/>
<feature type="domain" description="CBS" evidence="5">
    <location>
        <begin position="340"/>
        <end position="396"/>
    </location>
</feature>
<dbReference type="CDD" id="cd01561">
    <property type="entry name" value="CBS_like"/>
    <property type="match status" value="1"/>
</dbReference>
<dbReference type="PANTHER" id="PTHR10314">
    <property type="entry name" value="CYSTATHIONINE BETA-SYNTHASE"/>
    <property type="match status" value="1"/>
</dbReference>
<dbReference type="GO" id="GO:0016765">
    <property type="term" value="F:transferase activity, transferring alkyl or aryl (other than methyl) groups"/>
    <property type="evidence" value="ECO:0007669"/>
    <property type="project" value="UniProtKB-ARBA"/>
</dbReference>
<dbReference type="InterPro" id="IPR050214">
    <property type="entry name" value="Cys_Synth/Cystath_Beta-Synth"/>
</dbReference>
<protein>
    <submittedName>
        <fullName evidence="6">Pyridoxal-phosphate dependent enzyme</fullName>
    </submittedName>
</protein>
<dbReference type="PROSITE" id="PS00901">
    <property type="entry name" value="CYS_SYNTHASE"/>
    <property type="match status" value="1"/>
</dbReference>
<name>A0A6N9NL02_9FLAO</name>
<organism evidence="6 7">
    <name type="scientific">Acidiluteibacter ferrifornacis</name>
    <dbReference type="NCBI Taxonomy" id="2692424"/>
    <lineage>
        <taxon>Bacteria</taxon>
        <taxon>Pseudomonadati</taxon>
        <taxon>Bacteroidota</taxon>
        <taxon>Flavobacteriia</taxon>
        <taxon>Flavobacteriales</taxon>
        <taxon>Cryomorphaceae</taxon>
        <taxon>Acidiluteibacter</taxon>
    </lineage>
</organism>